<keyword evidence="3" id="KW-1185">Reference proteome</keyword>
<dbReference type="Proteomes" id="UP000182915">
    <property type="component" value="Chromosome I"/>
</dbReference>
<feature type="region of interest" description="Disordered" evidence="1">
    <location>
        <begin position="238"/>
        <end position="331"/>
    </location>
</feature>
<sequence>MPVARQNGLTTGLAVMSAGVIALSPLVVMPPQPPVDVAAVSTVRTVTADVELVAFADALIAALPEVGQRLVEFAGSTLPQLIQAHVAAGEFAHLGVLALNIALGWPVIDALAPVLGVFESELPPPFGTSDGVVMSVYRLATVLPNLIADLALEVAEVIDGVDTPGGLVPDLIQAVTLRVNNAVEYFQDLIGAFGVVLPIADLVPPEAVPQARQEVATPDVTDPLPAPDEFSLPAATVTVSTSTPDEVEPEATEAPVADDAEETTAPNGATDLSDGNRVEPGDVVDEPSDETDGADVVEEVETETPAEDEVDAPAKTGTETAADEAAEPPEA</sequence>
<name>A0A1H6IA36_MYCRU</name>
<dbReference type="STRING" id="370526.SAMN04489835_0058"/>
<evidence type="ECO:0000256" key="1">
    <source>
        <dbReference type="SAM" id="MobiDB-lite"/>
    </source>
</evidence>
<feature type="compositionally biased region" description="Acidic residues" evidence="1">
    <location>
        <begin position="321"/>
        <end position="331"/>
    </location>
</feature>
<feature type="compositionally biased region" description="Acidic residues" evidence="1">
    <location>
        <begin position="282"/>
        <end position="311"/>
    </location>
</feature>
<dbReference type="EMBL" id="LT629971">
    <property type="protein sequence ID" value="SEH46104.1"/>
    <property type="molecule type" value="Genomic_DNA"/>
</dbReference>
<dbReference type="AlphaFoldDB" id="A0A1H6IA36"/>
<accession>A0A1H6IA36</accession>
<protein>
    <submittedName>
        <fullName evidence="2">Uncharacterized protein</fullName>
    </submittedName>
</protein>
<reference evidence="3" key="1">
    <citation type="submission" date="2016-10" db="EMBL/GenBank/DDBJ databases">
        <authorList>
            <person name="Varghese N."/>
            <person name="Submissions S."/>
        </authorList>
    </citation>
    <scope>NUCLEOTIDE SEQUENCE [LARGE SCALE GENOMIC DNA]</scope>
    <source>
        <strain evidence="3">DSM 45405</strain>
    </source>
</reference>
<feature type="compositionally biased region" description="Acidic residues" evidence="1">
    <location>
        <begin position="245"/>
        <end position="262"/>
    </location>
</feature>
<organism evidence="2 3">
    <name type="scientific">Mycolicibacterium rutilum</name>
    <name type="common">Mycobacterium rutilum</name>
    <dbReference type="NCBI Taxonomy" id="370526"/>
    <lineage>
        <taxon>Bacteria</taxon>
        <taxon>Bacillati</taxon>
        <taxon>Actinomycetota</taxon>
        <taxon>Actinomycetes</taxon>
        <taxon>Mycobacteriales</taxon>
        <taxon>Mycobacteriaceae</taxon>
        <taxon>Mycolicibacterium</taxon>
    </lineage>
</organism>
<dbReference type="RefSeq" id="WP_157897515.1">
    <property type="nucleotide sequence ID" value="NZ_LT629971.1"/>
</dbReference>
<evidence type="ECO:0000313" key="2">
    <source>
        <dbReference type="EMBL" id="SEH46104.1"/>
    </source>
</evidence>
<proteinExistence type="predicted"/>
<gene>
    <name evidence="2" type="ORF">SAMN04489835_0058</name>
</gene>
<evidence type="ECO:0000313" key="3">
    <source>
        <dbReference type="Proteomes" id="UP000182915"/>
    </source>
</evidence>